<gene>
    <name evidence="2" type="ORF">BDZ85DRAFT_299751</name>
</gene>
<dbReference type="Proteomes" id="UP000799538">
    <property type="component" value="Unassembled WGS sequence"/>
</dbReference>
<dbReference type="AlphaFoldDB" id="A0A6A6FXE0"/>
<reference evidence="3" key="1">
    <citation type="journal article" date="2020" name="Stud. Mycol.">
        <title>101 Dothideomycetes genomes: A test case for predicting lifestyles and emergence of pathogens.</title>
        <authorList>
            <person name="Haridas S."/>
            <person name="Albert R."/>
            <person name="Binder M."/>
            <person name="Bloem J."/>
            <person name="LaButti K."/>
            <person name="Salamov A."/>
            <person name="Andreopoulos B."/>
            <person name="Baker S."/>
            <person name="Barry K."/>
            <person name="Bills G."/>
            <person name="Bluhm B."/>
            <person name="Cannon C."/>
            <person name="Castanera R."/>
            <person name="Culley D."/>
            <person name="Daum C."/>
            <person name="Ezra D."/>
            <person name="Gonzalez J."/>
            <person name="Henrissat B."/>
            <person name="Kuo A."/>
            <person name="Liang C."/>
            <person name="Lipzen A."/>
            <person name="Lutzoni F."/>
            <person name="Magnuson J."/>
            <person name="Mondo S."/>
            <person name="Nolan M."/>
            <person name="Ohm R."/>
            <person name="Pangilinan J."/>
            <person name="Park H.-J."/>
            <person name="Ramirez L."/>
            <person name="Alfaro M."/>
            <person name="Sun H."/>
            <person name="Tritt A."/>
            <person name="Yoshinaga Y."/>
            <person name="Zwiers L.-H."/>
            <person name="Turgeon B."/>
            <person name="Goodwin S."/>
            <person name="Spatafora J."/>
            <person name="Crous P."/>
            <person name="Grigoriev I."/>
        </authorList>
    </citation>
    <scope>NUCLEOTIDE SEQUENCE [LARGE SCALE GENOMIC DNA]</scope>
    <source>
        <strain evidence="3">CECT 20119</strain>
    </source>
</reference>
<sequence>MLSQGALLGDPNYSEETSHEASSDALPSLQAGPTRQPKGFPSTILIRGQQGLSHLSTAFLQMLELGLRVASGDRLQSLHNERELQLIAAHDLLASYHRLSCPSYGDSKLCLRIPCSNQTDDLLRRPSDLRTSTIQEAQTPKNKYAFRLPRPHTRHLTDDRPCRSAG</sequence>
<name>A0A6A6FXE0_9PEZI</name>
<dbReference type="EMBL" id="ML992577">
    <property type="protein sequence ID" value="KAF2218155.1"/>
    <property type="molecule type" value="Genomic_DNA"/>
</dbReference>
<organism evidence="2 3">
    <name type="scientific">Elsinoe ampelina</name>
    <dbReference type="NCBI Taxonomy" id="302913"/>
    <lineage>
        <taxon>Eukaryota</taxon>
        <taxon>Fungi</taxon>
        <taxon>Dikarya</taxon>
        <taxon>Ascomycota</taxon>
        <taxon>Pezizomycotina</taxon>
        <taxon>Dothideomycetes</taxon>
        <taxon>Dothideomycetidae</taxon>
        <taxon>Myriangiales</taxon>
        <taxon>Elsinoaceae</taxon>
        <taxon>Elsinoe</taxon>
    </lineage>
</organism>
<feature type="region of interest" description="Disordered" evidence="1">
    <location>
        <begin position="1"/>
        <end position="41"/>
    </location>
</feature>
<protein>
    <submittedName>
        <fullName evidence="2">Uncharacterized protein</fullName>
    </submittedName>
</protein>
<accession>A0A6A6FXE0</accession>
<proteinExistence type="predicted"/>
<evidence type="ECO:0000313" key="2">
    <source>
        <dbReference type="EMBL" id="KAF2218155.1"/>
    </source>
</evidence>
<evidence type="ECO:0000256" key="1">
    <source>
        <dbReference type="SAM" id="MobiDB-lite"/>
    </source>
</evidence>
<evidence type="ECO:0000313" key="3">
    <source>
        <dbReference type="Proteomes" id="UP000799538"/>
    </source>
</evidence>
<keyword evidence="3" id="KW-1185">Reference proteome</keyword>